<evidence type="ECO:0000256" key="1">
    <source>
        <dbReference type="SAM" id="MobiDB-lite"/>
    </source>
</evidence>
<evidence type="ECO:0000313" key="3">
    <source>
        <dbReference type="Proteomes" id="UP000198902"/>
    </source>
</evidence>
<dbReference type="RefSeq" id="WP_089778833.1">
    <property type="nucleotide sequence ID" value="NZ_CABLRR010000002.1"/>
</dbReference>
<keyword evidence="3" id="KW-1185">Reference proteome</keyword>
<dbReference type="AlphaFoldDB" id="A0A0D6JRW9"/>
<evidence type="ECO:0000313" key="2">
    <source>
        <dbReference type="EMBL" id="CQR50661.1"/>
    </source>
</evidence>
<accession>A0A0D6JRW9</accession>
<dbReference type="InterPro" id="IPR055755">
    <property type="entry name" value="DUF7331"/>
</dbReference>
<feature type="region of interest" description="Disordered" evidence="1">
    <location>
        <begin position="1"/>
        <end position="28"/>
    </location>
</feature>
<dbReference type="EMBL" id="CSTE01000002">
    <property type="protein sequence ID" value="CQR50661.1"/>
    <property type="molecule type" value="Genomic_DNA"/>
</dbReference>
<protein>
    <submittedName>
        <fullName evidence="2">Uncharacterized protein</fullName>
    </submittedName>
</protein>
<dbReference type="OrthoDB" id="198267at2157"/>
<dbReference type="Proteomes" id="UP000198902">
    <property type="component" value="Unassembled WGS sequence"/>
</dbReference>
<proteinExistence type="predicted"/>
<feature type="compositionally biased region" description="Basic and acidic residues" evidence="1">
    <location>
        <begin position="1"/>
        <end position="12"/>
    </location>
</feature>
<organism evidence="2 3">
    <name type="scientific">Haloferax massiliensis</name>
    <dbReference type="NCBI Taxonomy" id="1476858"/>
    <lineage>
        <taxon>Archaea</taxon>
        <taxon>Methanobacteriati</taxon>
        <taxon>Methanobacteriota</taxon>
        <taxon>Stenosarchaea group</taxon>
        <taxon>Halobacteria</taxon>
        <taxon>Halobacteriales</taxon>
        <taxon>Haloferacaceae</taxon>
        <taxon>Haloferax</taxon>
    </lineage>
</organism>
<reference evidence="3" key="1">
    <citation type="submission" date="2015-03" db="EMBL/GenBank/DDBJ databases">
        <authorList>
            <person name="Urmite Genomes"/>
        </authorList>
    </citation>
    <scope>NUCLEOTIDE SEQUENCE [LARGE SCALE GENOMIC DNA]</scope>
    <source>
        <strain evidence="3">Arc-Hr</strain>
    </source>
</reference>
<name>A0A0D6JRW9_9EURY</name>
<sequence length="61" mass="6546">MTDHATPERWDGTIDGDGPAGPTGAETVESYDIDGGVVFYDAENPLAWVEATRSMRLDDCA</sequence>
<dbReference type="Pfam" id="PF24018">
    <property type="entry name" value="DUF7331"/>
    <property type="match status" value="1"/>
</dbReference>
<gene>
    <name evidence="2" type="ORF">BN996_02144</name>
</gene>